<protein>
    <submittedName>
        <fullName evidence="2">MOSC domain-containing protein</fullName>
    </submittedName>
</protein>
<organism evidence="2 3">
    <name type="scientific">Arcobacter defluvii</name>
    <dbReference type="NCBI Taxonomy" id="873191"/>
    <lineage>
        <taxon>Bacteria</taxon>
        <taxon>Pseudomonadati</taxon>
        <taxon>Campylobacterota</taxon>
        <taxon>Epsilonproteobacteria</taxon>
        <taxon>Campylobacterales</taxon>
        <taxon>Arcobacteraceae</taxon>
        <taxon>Arcobacter</taxon>
    </lineage>
</organism>
<dbReference type="Pfam" id="PF03473">
    <property type="entry name" value="MOSC"/>
    <property type="match status" value="1"/>
</dbReference>
<dbReference type="GO" id="GO:0003824">
    <property type="term" value="F:catalytic activity"/>
    <property type="evidence" value="ECO:0007669"/>
    <property type="project" value="InterPro"/>
</dbReference>
<evidence type="ECO:0000313" key="3">
    <source>
        <dbReference type="Proteomes" id="UP000503313"/>
    </source>
</evidence>
<accession>A0AAE7BDY4</accession>
<dbReference type="AlphaFoldDB" id="A0AAE7BDY4"/>
<dbReference type="Proteomes" id="UP000503313">
    <property type="component" value="Chromosome"/>
</dbReference>
<dbReference type="RefSeq" id="WP_129010509.1">
    <property type="nucleotide sequence ID" value="NZ_CP053835.1"/>
</dbReference>
<feature type="domain" description="MOSC" evidence="1">
    <location>
        <begin position="22"/>
        <end position="147"/>
    </location>
</feature>
<reference evidence="2 3" key="1">
    <citation type="submission" date="2020-05" db="EMBL/GenBank/DDBJ databases">
        <title>Complete genome sequencing of Campylobacter and Arcobacter type strains.</title>
        <authorList>
            <person name="Miller W.G."/>
            <person name="Yee E."/>
        </authorList>
    </citation>
    <scope>NUCLEOTIDE SEQUENCE [LARGE SCALE GENOMIC DNA]</scope>
    <source>
        <strain evidence="2 3">LMG 25694</strain>
    </source>
</reference>
<evidence type="ECO:0000259" key="1">
    <source>
        <dbReference type="PROSITE" id="PS51340"/>
    </source>
</evidence>
<dbReference type="GO" id="GO:0030151">
    <property type="term" value="F:molybdenum ion binding"/>
    <property type="evidence" value="ECO:0007669"/>
    <property type="project" value="InterPro"/>
</dbReference>
<dbReference type="Gene3D" id="2.40.33.20">
    <property type="entry name" value="PK beta-barrel domain-like"/>
    <property type="match status" value="1"/>
</dbReference>
<sequence length="151" mass="16791">MKELGKVLATFSATKESSGLPRPKVKELNLIKDFGIENDKFAGKKLDQTVMIVGLKSYEIALEEGINLEFGSLGENILLNFDPHDLEVGTRLIIGEAIIEITQICTVCNHLSVFDKNLPQLLKAHRGLYCKIIKSGFVSKDMEAKIKDKND</sequence>
<dbReference type="PROSITE" id="PS51340">
    <property type="entry name" value="MOSC"/>
    <property type="match status" value="1"/>
</dbReference>
<dbReference type="SUPFAM" id="SSF50800">
    <property type="entry name" value="PK beta-barrel domain-like"/>
    <property type="match status" value="1"/>
</dbReference>
<dbReference type="KEGG" id="adz:ADFLV_0709"/>
<evidence type="ECO:0000313" key="2">
    <source>
        <dbReference type="EMBL" id="QKF76758.1"/>
    </source>
</evidence>
<dbReference type="InterPro" id="IPR011037">
    <property type="entry name" value="Pyrv_Knase-like_insert_dom_sf"/>
</dbReference>
<keyword evidence="3" id="KW-1185">Reference proteome</keyword>
<dbReference type="GO" id="GO:0030170">
    <property type="term" value="F:pyridoxal phosphate binding"/>
    <property type="evidence" value="ECO:0007669"/>
    <property type="project" value="InterPro"/>
</dbReference>
<dbReference type="EMBL" id="CP053835">
    <property type="protein sequence ID" value="QKF76758.1"/>
    <property type="molecule type" value="Genomic_DNA"/>
</dbReference>
<name>A0AAE7BDY4_9BACT</name>
<dbReference type="InterPro" id="IPR005302">
    <property type="entry name" value="MoCF_Sase_C"/>
</dbReference>
<proteinExistence type="predicted"/>
<gene>
    <name evidence="2" type="ORF">ADFLV_0709</name>
</gene>